<sequence length="357" mass="38771">MKLDMLRSVYDREGPFASAYLDTDRAMEQGGDQVQLRWEALSEQLAGADKATLSALEKLFTDVNAAAPGRAAFAAGGEILHTEALAEPPRRATARWSALPHVMPLLAQRGENVPHVRVVIDHLGADVITVGSGAPRRTAVQVQDWPHQKTAQGGWSQRHYENNVEETWARNARAVAEAVDEEVRRVGAELVIVAGDPQSRPLLQDSLGKEASAVLVTVDHGSRATGSDPLPFNQDVESAIDSWLDRRREELLERHREGSAKELAVSGLAATACALREGRVDTLLLVDRPDADGLLWVGPDGTQLAVERDEMQEWGVAEPWQDRADAALARAVCATDAALWFVPELDAPDGVGAVLRF</sequence>
<organism evidence="1 2">
    <name type="scientific">Planomonospora parontospora</name>
    <dbReference type="NCBI Taxonomy" id="58119"/>
    <lineage>
        <taxon>Bacteria</taxon>
        <taxon>Bacillati</taxon>
        <taxon>Actinomycetota</taxon>
        <taxon>Actinomycetes</taxon>
        <taxon>Streptosporangiales</taxon>
        <taxon>Streptosporangiaceae</taxon>
        <taxon>Planomonospora</taxon>
    </lineage>
</organism>
<name>A0AA37BM67_9ACTN</name>
<dbReference type="InterPro" id="IPR040701">
    <property type="entry name" value="Bact_RF_family2"/>
</dbReference>
<protein>
    <recommendedName>
        <fullName evidence="3">Peptide chain release factor 1</fullName>
    </recommendedName>
</protein>
<reference evidence="1" key="1">
    <citation type="journal article" date="2014" name="Int. J. Syst. Evol. Microbiol.">
        <title>Complete genome sequence of Corynebacterium casei LMG S-19264T (=DSM 44701T), isolated from a smear-ripened cheese.</title>
        <authorList>
            <consortium name="US DOE Joint Genome Institute (JGI-PGF)"/>
            <person name="Walter F."/>
            <person name="Albersmeier A."/>
            <person name="Kalinowski J."/>
            <person name="Ruckert C."/>
        </authorList>
    </citation>
    <scope>NUCLEOTIDE SEQUENCE</scope>
    <source>
        <strain evidence="1">JCM 3093</strain>
    </source>
</reference>
<evidence type="ECO:0000313" key="2">
    <source>
        <dbReference type="Proteomes" id="UP000627984"/>
    </source>
</evidence>
<evidence type="ECO:0008006" key="3">
    <source>
        <dbReference type="Google" id="ProtNLM"/>
    </source>
</evidence>
<evidence type="ECO:0000313" key="1">
    <source>
        <dbReference type="EMBL" id="GGK88944.1"/>
    </source>
</evidence>
<dbReference type="SUPFAM" id="SSF53137">
    <property type="entry name" value="Translational machinery components"/>
    <property type="match status" value="1"/>
</dbReference>
<dbReference type="RefSeq" id="WP_191897373.1">
    <property type="nucleotide sequence ID" value="NZ_BMQD01000021.1"/>
</dbReference>
<reference evidence="1" key="2">
    <citation type="submission" date="2022-09" db="EMBL/GenBank/DDBJ databases">
        <authorList>
            <person name="Sun Q."/>
            <person name="Ohkuma M."/>
        </authorList>
    </citation>
    <scope>NUCLEOTIDE SEQUENCE</scope>
    <source>
        <strain evidence="1">JCM 3093</strain>
    </source>
</reference>
<accession>A0AA37BM67</accession>
<dbReference type="Gene3D" id="3.30.420.60">
    <property type="entry name" value="eRF1 domain 2"/>
    <property type="match status" value="1"/>
</dbReference>
<comment type="caution">
    <text evidence="1">The sequence shown here is derived from an EMBL/GenBank/DDBJ whole genome shotgun (WGS) entry which is preliminary data.</text>
</comment>
<proteinExistence type="predicted"/>
<dbReference type="AlphaFoldDB" id="A0AA37BM67"/>
<dbReference type="Pfam" id="PF18844">
    <property type="entry name" value="baeRF_family2"/>
    <property type="match status" value="1"/>
</dbReference>
<dbReference type="Proteomes" id="UP000627984">
    <property type="component" value="Unassembled WGS sequence"/>
</dbReference>
<gene>
    <name evidence="1" type="ORF">GCM10010126_55460</name>
</gene>
<dbReference type="InterPro" id="IPR042226">
    <property type="entry name" value="eFR1_2_sf"/>
</dbReference>
<dbReference type="EMBL" id="BMQD01000021">
    <property type="protein sequence ID" value="GGK88944.1"/>
    <property type="molecule type" value="Genomic_DNA"/>
</dbReference>